<organism evidence="1 2">
    <name type="scientific">Lymantria xylina multiple nucleopolyhedrovirus</name>
    <dbReference type="NCBI Taxonomy" id="2847840"/>
    <lineage>
        <taxon>Viruses</taxon>
        <taxon>Viruses incertae sedis</taxon>
        <taxon>Naldaviricetes</taxon>
        <taxon>Lefavirales</taxon>
        <taxon>Baculoviridae</taxon>
        <taxon>Alphabaculovirus</taxon>
        <taxon>Alphabaculovirus lyxylinae</taxon>
        <taxon>Lymantria xylina nucleopolyhedrovirus</taxon>
    </lineage>
</organism>
<dbReference type="EMBL" id="GQ202541">
    <property type="protein sequence ID" value="ADD73832.1"/>
    <property type="molecule type" value="Genomic_DNA"/>
</dbReference>
<protein>
    <submittedName>
        <fullName evidence="1">ORF123</fullName>
    </submittedName>
</protein>
<name>D4N2G0_9ABAC</name>
<dbReference type="RefSeq" id="YP_003517863.1">
    <property type="nucleotide sequence ID" value="NC_013953.1"/>
</dbReference>
<keyword evidence="2" id="KW-1185">Reference proteome</keyword>
<sequence length="105" mass="12027">MNASSGLLHHIRQREMREQMNKLHAAMAVRRSTCVITYDAVSSSIGLNRDNIKCPSLYEAEAVEFGRMLNFPHKRCVICSRVVHPLHDVKSDTCQFCKKPADRRN</sequence>
<accession>D4N2G0</accession>
<dbReference type="OrthoDB" id="21760at10239"/>
<dbReference type="KEGG" id="vg:8919488"/>
<evidence type="ECO:0000313" key="2">
    <source>
        <dbReference type="Proteomes" id="UP000203822"/>
    </source>
</evidence>
<dbReference type="Proteomes" id="UP000203822">
    <property type="component" value="Segment"/>
</dbReference>
<dbReference type="GeneID" id="8919488"/>
<proteinExistence type="predicted"/>
<evidence type="ECO:0000313" key="1">
    <source>
        <dbReference type="EMBL" id="ADD73832.1"/>
    </source>
</evidence>
<reference evidence="1 2" key="1">
    <citation type="journal article" date="2010" name="BMC Genomics">
        <title>Genomic sequencing and analyses of Lymantria xylina multiple nucleopolyhedrovirus.</title>
        <authorList>
            <person name="Nai Y.S."/>
            <person name="Wu C.Y."/>
            <person name="Wang T.C."/>
            <person name="Chen Y.R."/>
            <person name="Lau W.H."/>
            <person name="Lo C.F."/>
            <person name="Tsai M.F."/>
            <person name="Wang C.H."/>
        </authorList>
    </citation>
    <scope>NUCLEOTIDE SEQUENCE [LARGE SCALE GENOMIC DNA]</scope>
    <source>
        <strain evidence="1">LyxyMNPV-5</strain>
    </source>
</reference>